<dbReference type="EMBL" id="BOML01000033">
    <property type="protein sequence ID" value="GIE02722.1"/>
    <property type="molecule type" value="Genomic_DNA"/>
</dbReference>
<comment type="caution">
    <text evidence="6">The sequence shown here is derived from an EMBL/GenBank/DDBJ whole genome shotgun (WGS) entry which is preliminary data.</text>
</comment>
<dbReference type="InterPro" id="IPR056471">
    <property type="entry name" value="HD-CE"/>
</dbReference>
<evidence type="ECO:0000259" key="5">
    <source>
        <dbReference type="Pfam" id="PF24391"/>
    </source>
</evidence>
<evidence type="ECO:0000313" key="6">
    <source>
        <dbReference type="EMBL" id="GIE02722.1"/>
    </source>
</evidence>
<dbReference type="RefSeq" id="WP_203728449.1">
    <property type="nucleotide sequence ID" value="NZ_BAAATX010000013.1"/>
</dbReference>
<reference evidence="6 7" key="1">
    <citation type="submission" date="2021-01" db="EMBL/GenBank/DDBJ databases">
        <title>Whole genome shotgun sequence of Actinoplanes durhamensis NBRC 14914.</title>
        <authorList>
            <person name="Komaki H."/>
            <person name="Tamura T."/>
        </authorList>
    </citation>
    <scope>NUCLEOTIDE SEQUENCE [LARGE SCALE GENOMIC DNA]</scope>
    <source>
        <strain evidence="6 7">NBRC 14914</strain>
    </source>
</reference>
<evidence type="ECO:0000256" key="2">
    <source>
        <dbReference type="ARBA" id="ARBA00022741"/>
    </source>
</evidence>
<keyword evidence="3" id="KW-0067">ATP-binding</keyword>
<evidence type="ECO:0000256" key="3">
    <source>
        <dbReference type="ARBA" id="ARBA00022840"/>
    </source>
</evidence>
<proteinExistence type="inferred from homology"/>
<evidence type="ECO:0000256" key="4">
    <source>
        <dbReference type="ARBA" id="ARBA00023186"/>
    </source>
</evidence>
<accession>A0ABQ3YYT2</accession>
<name>A0ABQ3YYT2_9ACTN</name>
<keyword evidence="7" id="KW-1185">Reference proteome</keyword>
<dbReference type="PRINTS" id="PR00775">
    <property type="entry name" value="HEATSHOCK90"/>
</dbReference>
<gene>
    <name evidence="6" type="ORF">Adu01nite_40720</name>
</gene>
<dbReference type="InterPro" id="IPR036890">
    <property type="entry name" value="HATPase_C_sf"/>
</dbReference>
<organism evidence="6 7">
    <name type="scientific">Paractinoplanes durhamensis</name>
    <dbReference type="NCBI Taxonomy" id="113563"/>
    <lineage>
        <taxon>Bacteria</taxon>
        <taxon>Bacillati</taxon>
        <taxon>Actinomycetota</taxon>
        <taxon>Actinomycetes</taxon>
        <taxon>Micromonosporales</taxon>
        <taxon>Micromonosporaceae</taxon>
        <taxon>Paractinoplanes</taxon>
    </lineage>
</organism>
<dbReference type="SUPFAM" id="SSF55874">
    <property type="entry name" value="ATPase domain of HSP90 chaperone/DNA topoisomerase II/histidine kinase"/>
    <property type="match status" value="1"/>
</dbReference>
<keyword evidence="4" id="KW-0143">Chaperone</keyword>
<comment type="similarity">
    <text evidence="1">Belongs to the heat shock protein 90 family.</text>
</comment>
<dbReference type="PANTHER" id="PTHR11528">
    <property type="entry name" value="HEAT SHOCK PROTEIN 90 FAMILY MEMBER"/>
    <property type="match status" value="1"/>
</dbReference>
<keyword evidence="2" id="KW-0547">Nucleotide-binding</keyword>
<dbReference type="Gene3D" id="3.30.565.10">
    <property type="entry name" value="Histidine kinase-like ATPase, C-terminal domain"/>
    <property type="match status" value="1"/>
</dbReference>
<dbReference type="InterPro" id="IPR001404">
    <property type="entry name" value="Hsp90_fam"/>
</dbReference>
<sequence length="1123" mass="124267">MSSFERAAADRDRLVRHLQAVRRDSSRSYRELATRLQLSASSKGRVSDILNGSALPSNAGQARQLVLAMGGSPEDAEKAAKLAEAAIRSAKETRRRTVTVSRPSESVEVVYQPATALFQPAGPVLASRPTAAGESPRTPGPGSQASIAEIVEGFPDGADILAAARRGGVDPEHAERLLTLVTDLLGPALAQIGGADAALLLLAAHHHRPAGTEADSLRPQVFRPTWQGVPLRGAVVALCESLTRPAHDLRGARFDPVLGLDADLRFCAVILRIAEFMDMSDARHPAEVRRHLGLSVDGLKAWNGQLHMGRWVFPVQRTPGYTVSRLAAPTHPAAEHDLRRYLADVEGELLQCLALQHQFQRTAQDIELPGKISLDHLTSDGYKYGEFRFELDRSAMLELFTGEQLYDDQYVFIRELLQNAFDATRLRRLFDGEDTTDAVVVSCWPDEIGYLWIRVDDQGIGMDEHALVDYFLRVGKSYYRSATLRAELTRQGIAESAFTPISRFGIGVLSCFLVADRVEVSTRRRYADGTEATALRLSLRRDEDFFVLRENPDPVDPMPARDYTGETYRTLPGTSLALRVDPLRAHLTTDTVETALDRYLFCPPVPVTFNDVEVGTVTNDLVDRPWFPEPQIVDVPAGPRFEVAGSMPYAGPLKIAILPLDLTAHSPTPQLRGQLLVCRVLTNADPDSTPRLRQALRDPFAGCKLVGDHDGLREARAALRNSVVSWSATCEWRTEYGLEFRLNRRLDVTAVRQAVVILAKSGPSVFDEAEGPTDDHPPTVDFLLRRILLQYRTHADSTGTAEYSLVSQFRVPWRALPIQPEVLAIVREHGWLGHNGIAVPVKLRDLSVVAWGMVALADSLRPDVSVARDQVRGIPFSVHSALQLAARRATAAWPGTPFSGRAAALERTTLIHVPPHAHFSAAALDDEFVAAGLWDNEEVIETLQGLRSVEAIRAGHAGRAFDLRPLYRYQSWQAEHGSAFVFIDFLRLALAHRRLNLAQLEPRNLPADPERYSGRPYRYGPVVLDGALPLPSPRVDLFPPQTFLPCPDRPHLIRHESGVWNLDHPLIKWIIEHIDELVARAPVAYDQLRRIFADSAGTAPRSIRSVLDNLGRTYPSLVLPDHL</sequence>
<feature type="domain" description="HD-CE" evidence="5">
    <location>
        <begin position="225"/>
        <end position="349"/>
    </location>
</feature>
<evidence type="ECO:0000256" key="1">
    <source>
        <dbReference type="ARBA" id="ARBA00008239"/>
    </source>
</evidence>
<dbReference type="Pfam" id="PF24391">
    <property type="entry name" value="HD-CE"/>
    <property type="match status" value="1"/>
</dbReference>
<dbReference type="Proteomes" id="UP000637628">
    <property type="component" value="Unassembled WGS sequence"/>
</dbReference>
<dbReference type="InterPro" id="IPR020575">
    <property type="entry name" value="Hsp90_N"/>
</dbReference>
<evidence type="ECO:0000313" key="7">
    <source>
        <dbReference type="Proteomes" id="UP000637628"/>
    </source>
</evidence>
<protein>
    <recommendedName>
        <fullName evidence="5">HD-CE domain-containing protein</fullName>
    </recommendedName>
</protein>